<dbReference type="InterPro" id="IPR003779">
    <property type="entry name" value="CMD-like"/>
</dbReference>
<keyword evidence="3" id="KW-1185">Reference proteome</keyword>
<dbReference type="InterPro" id="IPR052512">
    <property type="entry name" value="4CMD/NDH-1_regulator"/>
</dbReference>
<accession>A0A2S8B903</accession>
<gene>
    <name evidence="2" type="ORF">CVO77_10435</name>
</gene>
<dbReference type="EMBL" id="PHFW01000002">
    <property type="protein sequence ID" value="PQM28827.1"/>
    <property type="molecule type" value="Genomic_DNA"/>
</dbReference>
<evidence type="ECO:0000259" key="1">
    <source>
        <dbReference type="Pfam" id="PF02627"/>
    </source>
</evidence>
<dbReference type="RefSeq" id="WP_105998993.1">
    <property type="nucleotide sequence ID" value="NZ_CM009578.1"/>
</dbReference>
<protein>
    <submittedName>
        <fullName evidence="2">4-carboxymuconolactone decarboxylase</fullName>
    </submittedName>
</protein>
<evidence type="ECO:0000313" key="3">
    <source>
        <dbReference type="Proteomes" id="UP000238954"/>
    </source>
</evidence>
<dbReference type="PANTHER" id="PTHR33570:SF2">
    <property type="entry name" value="CARBOXYMUCONOLACTONE DECARBOXYLASE-LIKE DOMAIN-CONTAINING PROTEIN"/>
    <property type="match status" value="1"/>
</dbReference>
<dbReference type="InterPro" id="IPR029032">
    <property type="entry name" value="AhpD-like"/>
</dbReference>
<dbReference type="OrthoDB" id="9801400at2"/>
<dbReference type="SUPFAM" id="SSF69118">
    <property type="entry name" value="AhpD-like"/>
    <property type="match status" value="1"/>
</dbReference>
<evidence type="ECO:0000313" key="2">
    <source>
        <dbReference type="EMBL" id="PQM28827.1"/>
    </source>
</evidence>
<dbReference type="AlphaFoldDB" id="A0A2S8B903"/>
<proteinExistence type="predicted"/>
<dbReference type="GO" id="GO:0051920">
    <property type="term" value="F:peroxiredoxin activity"/>
    <property type="evidence" value="ECO:0007669"/>
    <property type="project" value="InterPro"/>
</dbReference>
<dbReference type="Gene3D" id="1.20.1290.10">
    <property type="entry name" value="AhpD-like"/>
    <property type="match status" value="1"/>
</dbReference>
<feature type="domain" description="Carboxymuconolactone decarboxylase-like" evidence="1">
    <location>
        <begin position="45"/>
        <end position="114"/>
    </location>
</feature>
<name>A0A2S8B903_9SPHN</name>
<organism evidence="2 3">
    <name type="scientific">Sphingopyxis lindanitolerans</name>
    <dbReference type="NCBI Taxonomy" id="2054227"/>
    <lineage>
        <taxon>Bacteria</taxon>
        <taxon>Pseudomonadati</taxon>
        <taxon>Pseudomonadota</taxon>
        <taxon>Alphaproteobacteria</taxon>
        <taxon>Sphingomonadales</taxon>
        <taxon>Sphingomonadaceae</taxon>
        <taxon>Sphingopyxis</taxon>
    </lineage>
</organism>
<reference evidence="3" key="1">
    <citation type="submission" date="2017-11" db="EMBL/GenBank/DDBJ databases">
        <title>The complete genome sequence of Sphingopyxis pomeranensis sp. nov. strain WS5A3p.</title>
        <authorList>
            <person name="Kaminski M.A."/>
        </authorList>
    </citation>
    <scope>NUCLEOTIDE SEQUENCE [LARGE SCALE GENOMIC DNA]</scope>
    <source>
        <strain evidence="3">WS5A3p</strain>
    </source>
</reference>
<sequence>MTRRRSPAHAIDPDGIRLMEDMFGPERAERRSHPEHAADGRMNSLLVEFAYARVWANEILTRRERSLITVALLAAAGRENELSLHLEAAVKNGASHDELREVMVHLALYCGFPAGLTGQRHLQKLNK</sequence>
<dbReference type="Pfam" id="PF02627">
    <property type="entry name" value="CMD"/>
    <property type="match status" value="1"/>
</dbReference>
<dbReference type="Proteomes" id="UP000238954">
    <property type="component" value="Chromosome"/>
</dbReference>
<comment type="caution">
    <text evidence="2">The sequence shown here is derived from an EMBL/GenBank/DDBJ whole genome shotgun (WGS) entry which is preliminary data.</text>
</comment>
<dbReference type="PANTHER" id="PTHR33570">
    <property type="entry name" value="4-CARBOXYMUCONOLACTONE DECARBOXYLASE FAMILY PROTEIN"/>
    <property type="match status" value="1"/>
</dbReference>